<accession>A0A1U9MD88</accession>
<reference evidence="1 2" key="1">
    <citation type="submission" date="2016-11" db="EMBL/GenBank/DDBJ databases">
        <title>Comparative genomics of Bartonella apis.</title>
        <authorList>
            <person name="Engel P."/>
        </authorList>
    </citation>
    <scope>NUCLEOTIDE SEQUENCE [LARGE SCALE GENOMIC DNA]</scope>
    <source>
        <strain evidence="1 2">BBC0178</strain>
    </source>
</reference>
<protein>
    <submittedName>
        <fullName evidence="1">Uncharacterized protein</fullName>
    </submittedName>
</protein>
<organism evidence="1 2">
    <name type="scientific">Bartonella apihabitans</name>
    <dbReference type="NCBI Taxonomy" id="2750929"/>
    <lineage>
        <taxon>Bacteria</taxon>
        <taxon>Pseudomonadati</taxon>
        <taxon>Pseudomonadota</taxon>
        <taxon>Alphaproteobacteria</taxon>
        <taxon>Hyphomicrobiales</taxon>
        <taxon>Bartonellaceae</taxon>
        <taxon>Bartonella</taxon>
    </lineage>
</organism>
<keyword evidence="2" id="KW-1185">Reference proteome</keyword>
<dbReference type="AlphaFoldDB" id="A0A1U9MD88"/>
<dbReference type="EMBL" id="CP015820">
    <property type="protein sequence ID" value="AQT43247.1"/>
    <property type="molecule type" value="Genomic_DNA"/>
</dbReference>
<evidence type="ECO:0000313" key="2">
    <source>
        <dbReference type="Proteomes" id="UP000189660"/>
    </source>
</evidence>
<dbReference type="KEGG" id="bapa:BBC0178_017960"/>
<gene>
    <name evidence="1" type="ORF">BBC0178_017960</name>
</gene>
<proteinExistence type="predicted"/>
<name>A0A1U9MD88_9HYPH</name>
<dbReference type="Proteomes" id="UP000189660">
    <property type="component" value="Chromosome"/>
</dbReference>
<sequence length="44" mass="5020">MNNTAYLEQTELAKPELQVIFPRLLFFNFQDEKNPLYGGAISTG</sequence>
<evidence type="ECO:0000313" key="1">
    <source>
        <dbReference type="EMBL" id="AQT43247.1"/>
    </source>
</evidence>